<evidence type="ECO:0000256" key="12">
    <source>
        <dbReference type="ARBA" id="ARBA00022958"/>
    </source>
</evidence>
<comment type="cofactor">
    <cofactor evidence="2">
        <name>K(+)</name>
        <dbReference type="ChEBI" id="CHEBI:29103"/>
    </cofactor>
</comment>
<feature type="active site" description="Proton acceptor" evidence="16">
    <location>
        <position position="99"/>
    </location>
</feature>
<sequence>MSEPTKILLLDVGNTCIKYAWVSQLSITQTGIFDLESVDNFNFSEIQHCFVSAVGQSQKVGQLEELLQAQNIPVTFFKTMSKQLGLSCAYKDQSRLGVDRWLAMLACRGEYSGNFAVLDFGTAMTCDVVNSKGQHLGGWIAPGANTMQVALLKETEQLRAQQDDVANLSLGVTTEACINMGILASLQGFVLSSDTYMQKHFAQYQIFIGGGDQNKLAQLQLEHIQLFDDLVLKGMLELVKKTNITD</sequence>
<dbReference type="Pfam" id="PF03309">
    <property type="entry name" value="Pan_kinase"/>
    <property type="match status" value="1"/>
</dbReference>
<gene>
    <name evidence="16" type="primary">coaX</name>
    <name evidence="17" type="ORF">L0668_06195</name>
</gene>
<keyword evidence="10 16" id="KW-0418">Kinase</keyword>
<comment type="function">
    <text evidence="16">Catalyzes the phosphorylation of pantothenate (Pan), the first step in CoA biosynthesis.</text>
</comment>
<evidence type="ECO:0000256" key="9">
    <source>
        <dbReference type="ARBA" id="ARBA00022741"/>
    </source>
</evidence>
<dbReference type="PANTHER" id="PTHR34265:SF1">
    <property type="entry name" value="TYPE III PANTOTHENATE KINASE"/>
    <property type="match status" value="1"/>
</dbReference>
<dbReference type="CDD" id="cd24015">
    <property type="entry name" value="ASKHA_NBD_PanK-III"/>
    <property type="match status" value="1"/>
</dbReference>
<dbReference type="Proteomes" id="UP001521137">
    <property type="component" value="Unassembled WGS sequence"/>
</dbReference>
<dbReference type="InterPro" id="IPR004619">
    <property type="entry name" value="Type_III_PanK"/>
</dbReference>
<dbReference type="EMBL" id="JAKGAS010000002">
    <property type="protein sequence ID" value="MCF2947690.1"/>
    <property type="molecule type" value="Genomic_DNA"/>
</dbReference>
<feature type="binding site" evidence="16">
    <location>
        <position position="119"/>
    </location>
    <ligand>
        <name>K(+)</name>
        <dbReference type="ChEBI" id="CHEBI:29103"/>
    </ligand>
</feature>
<comment type="subcellular location">
    <subcellularLocation>
        <location evidence="3 16">Cytoplasm</location>
    </subcellularLocation>
</comment>
<feature type="binding site" evidence="16">
    <location>
        <begin position="97"/>
        <end position="100"/>
    </location>
    <ligand>
        <name>substrate</name>
    </ligand>
</feature>
<evidence type="ECO:0000256" key="1">
    <source>
        <dbReference type="ARBA" id="ARBA00001206"/>
    </source>
</evidence>
<evidence type="ECO:0000256" key="4">
    <source>
        <dbReference type="ARBA" id="ARBA00005225"/>
    </source>
</evidence>
<feature type="binding site" evidence="16">
    <location>
        <position position="174"/>
    </location>
    <ligand>
        <name>substrate</name>
    </ligand>
</feature>
<keyword evidence="8 16" id="KW-0808">Transferase</keyword>
<keyword evidence="13 16" id="KW-0173">Coenzyme A biosynthesis</keyword>
<dbReference type="SUPFAM" id="SSF53067">
    <property type="entry name" value="Actin-like ATPase domain"/>
    <property type="match status" value="2"/>
</dbReference>
<comment type="pathway">
    <text evidence="4 16">Cofactor biosynthesis; coenzyme A biosynthesis; CoA from (R)-pantothenate: step 1/5.</text>
</comment>
<evidence type="ECO:0000313" key="17">
    <source>
        <dbReference type="EMBL" id="MCF2947690.1"/>
    </source>
</evidence>
<evidence type="ECO:0000256" key="11">
    <source>
        <dbReference type="ARBA" id="ARBA00022840"/>
    </source>
</evidence>
<evidence type="ECO:0000256" key="5">
    <source>
        <dbReference type="ARBA" id="ARBA00011738"/>
    </source>
</evidence>
<evidence type="ECO:0000256" key="10">
    <source>
        <dbReference type="ARBA" id="ARBA00022777"/>
    </source>
</evidence>
<feature type="binding site" evidence="16">
    <location>
        <position position="90"/>
    </location>
    <ligand>
        <name>substrate</name>
    </ligand>
</feature>
<feature type="binding site" evidence="16">
    <location>
        <begin position="11"/>
        <end position="18"/>
    </location>
    <ligand>
        <name>ATP</name>
        <dbReference type="ChEBI" id="CHEBI:30616"/>
    </ligand>
</feature>
<feature type="binding site" evidence="16">
    <location>
        <position position="122"/>
    </location>
    <ligand>
        <name>ATP</name>
        <dbReference type="ChEBI" id="CHEBI:30616"/>
    </ligand>
</feature>
<keyword evidence="16" id="KW-0479">Metal-binding</keyword>
<dbReference type="PANTHER" id="PTHR34265">
    <property type="entry name" value="TYPE III PANTOTHENATE KINASE"/>
    <property type="match status" value="1"/>
</dbReference>
<dbReference type="GO" id="GO:0004594">
    <property type="term" value="F:pantothenate kinase activity"/>
    <property type="evidence" value="ECO:0007669"/>
    <property type="project" value="UniProtKB-EC"/>
</dbReference>
<keyword evidence="7 16" id="KW-0963">Cytoplasm</keyword>
<evidence type="ECO:0000256" key="8">
    <source>
        <dbReference type="ARBA" id="ARBA00022679"/>
    </source>
</evidence>
<evidence type="ECO:0000256" key="6">
    <source>
        <dbReference type="ARBA" id="ARBA00012102"/>
    </source>
</evidence>
<keyword evidence="11 16" id="KW-0067">ATP-binding</keyword>
<evidence type="ECO:0000256" key="13">
    <source>
        <dbReference type="ARBA" id="ARBA00022993"/>
    </source>
</evidence>
<protein>
    <recommendedName>
        <fullName evidence="15 16">Type III pantothenate kinase</fullName>
        <ecNumber evidence="6 16">2.7.1.33</ecNumber>
    </recommendedName>
    <alternativeName>
        <fullName evidence="16">PanK-III</fullName>
    </alternativeName>
    <alternativeName>
        <fullName evidence="16">Pantothenic acid kinase</fullName>
    </alternativeName>
</protein>
<comment type="caution">
    <text evidence="17">The sequence shown here is derived from an EMBL/GenBank/DDBJ whole genome shotgun (WGS) entry which is preliminary data.</text>
</comment>
<dbReference type="EC" id="2.7.1.33" evidence="6 16"/>
<proteinExistence type="inferred from homology"/>
<dbReference type="HAMAP" id="MF_01274">
    <property type="entry name" value="Pantothen_kinase_3"/>
    <property type="match status" value="1"/>
</dbReference>
<comment type="similarity">
    <text evidence="14 16">Belongs to the type III pantothenate kinase family.</text>
</comment>
<accession>A0ABS9D441</accession>
<comment type="cofactor">
    <cofactor evidence="16">
        <name>NH4(+)</name>
        <dbReference type="ChEBI" id="CHEBI:28938"/>
    </cofactor>
    <cofactor evidence="16">
        <name>K(+)</name>
        <dbReference type="ChEBI" id="CHEBI:29103"/>
    </cofactor>
    <text evidence="16">A monovalent cation. Ammonium or potassium.</text>
</comment>
<keyword evidence="18" id="KW-1185">Reference proteome</keyword>
<dbReference type="Gene3D" id="3.30.420.40">
    <property type="match status" value="2"/>
</dbReference>
<keyword evidence="12 16" id="KW-0630">Potassium</keyword>
<evidence type="ECO:0000256" key="14">
    <source>
        <dbReference type="ARBA" id="ARBA00038036"/>
    </source>
</evidence>
<evidence type="ECO:0000256" key="16">
    <source>
        <dbReference type="HAMAP-Rule" id="MF_01274"/>
    </source>
</evidence>
<evidence type="ECO:0000256" key="7">
    <source>
        <dbReference type="ARBA" id="ARBA00022490"/>
    </source>
</evidence>
<name>A0ABS9D441_9ALTE</name>
<evidence type="ECO:0000256" key="3">
    <source>
        <dbReference type="ARBA" id="ARBA00004496"/>
    </source>
</evidence>
<keyword evidence="9 16" id="KW-0547">Nucleotide-binding</keyword>
<evidence type="ECO:0000313" key="18">
    <source>
        <dbReference type="Proteomes" id="UP001521137"/>
    </source>
</evidence>
<dbReference type="NCBIfam" id="TIGR00671">
    <property type="entry name" value="baf"/>
    <property type="match status" value="1"/>
</dbReference>
<comment type="catalytic activity">
    <reaction evidence="1 16">
        <text>(R)-pantothenate + ATP = (R)-4'-phosphopantothenate + ADP + H(+)</text>
        <dbReference type="Rhea" id="RHEA:16373"/>
        <dbReference type="ChEBI" id="CHEBI:10986"/>
        <dbReference type="ChEBI" id="CHEBI:15378"/>
        <dbReference type="ChEBI" id="CHEBI:29032"/>
        <dbReference type="ChEBI" id="CHEBI:30616"/>
        <dbReference type="ChEBI" id="CHEBI:456216"/>
        <dbReference type="EC" id="2.7.1.33"/>
    </reaction>
</comment>
<comment type="subunit">
    <text evidence="5 16">Homodimer.</text>
</comment>
<organism evidence="17 18">
    <name type="scientific">Paraglaciecola algarum</name>
    <dbReference type="NCBI Taxonomy" id="3050085"/>
    <lineage>
        <taxon>Bacteria</taxon>
        <taxon>Pseudomonadati</taxon>
        <taxon>Pseudomonadota</taxon>
        <taxon>Gammaproteobacteria</taxon>
        <taxon>Alteromonadales</taxon>
        <taxon>Alteromonadaceae</taxon>
        <taxon>Paraglaciecola</taxon>
    </lineage>
</organism>
<dbReference type="RefSeq" id="WP_235311206.1">
    <property type="nucleotide sequence ID" value="NZ_JAKGAS010000002.1"/>
</dbReference>
<dbReference type="InterPro" id="IPR043129">
    <property type="entry name" value="ATPase_NBD"/>
</dbReference>
<reference evidence="17 18" key="1">
    <citation type="submission" date="2022-01" db="EMBL/GenBank/DDBJ databases">
        <title>Paraglaciecola sp. G1-23.</title>
        <authorList>
            <person name="Jin M.S."/>
            <person name="Han D.M."/>
            <person name="Kim H.M."/>
            <person name="Jeon C.O."/>
        </authorList>
    </citation>
    <scope>NUCLEOTIDE SEQUENCE [LARGE SCALE GENOMIC DNA]</scope>
    <source>
        <strain evidence="17 18">G1-23</strain>
    </source>
</reference>
<evidence type="ECO:0000256" key="2">
    <source>
        <dbReference type="ARBA" id="ARBA00001958"/>
    </source>
</evidence>
<evidence type="ECO:0000256" key="15">
    <source>
        <dbReference type="ARBA" id="ARBA00040883"/>
    </source>
</evidence>